<evidence type="ECO:0000259" key="2">
    <source>
        <dbReference type="Pfam" id="PF12776"/>
    </source>
</evidence>
<accession>A0A0D3BRL0</accession>
<dbReference type="Pfam" id="PF12776">
    <property type="entry name" value="Myb_DNA-bind_3"/>
    <property type="match status" value="1"/>
</dbReference>
<dbReference type="EnsemblPlants" id="Bo4g034830.1">
    <property type="protein sequence ID" value="Bo4g034830.1"/>
    <property type="gene ID" value="Bo4g034830"/>
</dbReference>
<evidence type="ECO:0000313" key="5">
    <source>
        <dbReference type="EnsemblPlants" id="Bo4g034830.1"/>
    </source>
</evidence>
<dbReference type="Pfam" id="PF24769">
    <property type="entry name" value="At2g29880_C"/>
    <property type="match status" value="1"/>
</dbReference>
<protein>
    <submittedName>
        <fullName evidence="5">Uncharacterized protein</fullName>
    </submittedName>
</protein>
<dbReference type="HOGENOM" id="CLU_031005_0_0_1"/>
<dbReference type="OMA" id="CFIMESP"/>
<dbReference type="InterPro" id="IPR055314">
    <property type="entry name" value="At2g29880-like"/>
</dbReference>
<organism evidence="5 6">
    <name type="scientific">Brassica oleracea var. oleracea</name>
    <dbReference type="NCBI Taxonomy" id="109376"/>
    <lineage>
        <taxon>Eukaryota</taxon>
        <taxon>Viridiplantae</taxon>
        <taxon>Streptophyta</taxon>
        <taxon>Embryophyta</taxon>
        <taxon>Tracheophyta</taxon>
        <taxon>Spermatophyta</taxon>
        <taxon>Magnoliopsida</taxon>
        <taxon>eudicotyledons</taxon>
        <taxon>Gunneridae</taxon>
        <taxon>Pentapetalae</taxon>
        <taxon>rosids</taxon>
        <taxon>malvids</taxon>
        <taxon>Brassicales</taxon>
        <taxon>Brassicaceae</taxon>
        <taxon>Brassiceae</taxon>
        <taxon>Brassica</taxon>
    </lineage>
</organism>
<dbReference type="Pfam" id="PF26138">
    <property type="entry name" value="DUF8040"/>
    <property type="match status" value="1"/>
</dbReference>
<dbReference type="Gramene" id="Bo4g034830.1">
    <property type="protein sequence ID" value="Bo4g034830.1"/>
    <property type="gene ID" value="Bo4g034830"/>
</dbReference>
<dbReference type="Proteomes" id="UP000032141">
    <property type="component" value="Chromosome C4"/>
</dbReference>
<evidence type="ECO:0000259" key="3">
    <source>
        <dbReference type="Pfam" id="PF24769"/>
    </source>
</evidence>
<dbReference type="AlphaFoldDB" id="A0A0D3BRL0"/>
<feature type="domain" description="Myb/SANT-like" evidence="2">
    <location>
        <begin position="12"/>
        <end position="108"/>
    </location>
</feature>
<proteinExistence type="predicted"/>
<name>A0A0D3BRL0_BRAOL</name>
<reference evidence="5" key="2">
    <citation type="submission" date="2015-03" db="UniProtKB">
        <authorList>
            <consortium name="EnsemblPlants"/>
        </authorList>
    </citation>
    <scope>IDENTIFICATION</scope>
</reference>
<feature type="domain" description="DUF8040" evidence="4">
    <location>
        <begin position="349"/>
        <end position="438"/>
    </location>
</feature>
<evidence type="ECO:0000313" key="6">
    <source>
        <dbReference type="Proteomes" id="UP000032141"/>
    </source>
</evidence>
<dbReference type="InterPro" id="IPR056253">
    <property type="entry name" value="At2g29880-like_C"/>
</dbReference>
<dbReference type="PANTHER" id="PTHR47864:SF10">
    <property type="entry name" value="MYB_SANT-LIKE DNA-BINDING DOMAIN PROTEIN"/>
    <property type="match status" value="1"/>
</dbReference>
<evidence type="ECO:0000259" key="4">
    <source>
        <dbReference type="Pfam" id="PF26138"/>
    </source>
</evidence>
<feature type="compositionally biased region" description="Basic and acidic residues" evidence="1">
    <location>
        <begin position="589"/>
        <end position="612"/>
    </location>
</feature>
<dbReference type="InterPro" id="IPR058353">
    <property type="entry name" value="DUF8040"/>
</dbReference>
<dbReference type="eggNOG" id="KOG4585">
    <property type="taxonomic scope" value="Eukaryota"/>
</dbReference>
<reference evidence="5 6" key="1">
    <citation type="journal article" date="2014" name="Genome Biol.">
        <title>Transcriptome and methylome profiling reveals relics of genome dominance in the mesopolyploid Brassica oleracea.</title>
        <authorList>
            <person name="Parkin I.A."/>
            <person name="Koh C."/>
            <person name="Tang H."/>
            <person name="Robinson S.J."/>
            <person name="Kagale S."/>
            <person name="Clarke W.E."/>
            <person name="Town C.D."/>
            <person name="Nixon J."/>
            <person name="Krishnakumar V."/>
            <person name="Bidwell S.L."/>
            <person name="Denoeud F."/>
            <person name="Belcram H."/>
            <person name="Links M.G."/>
            <person name="Just J."/>
            <person name="Clarke C."/>
            <person name="Bender T."/>
            <person name="Huebert T."/>
            <person name="Mason A.S."/>
            <person name="Pires J.C."/>
            <person name="Barker G."/>
            <person name="Moore J."/>
            <person name="Walley P.G."/>
            <person name="Manoli S."/>
            <person name="Batley J."/>
            <person name="Edwards D."/>
            <person name="Nelson M.N."/>
            <person name="Wang X."/>
            <person name="Paterson A.H."/>
            <person name="King G."/>
            <person name="Bancroft I."/>
            <person name="Chalhoub B."/>
            <person name="Sharpe A.G."/>
        </authorList>
    </citation>
    <scope>NUCLEOTIDE SEQUENCE</scope>
    <source>
        <strain evidence="5 6">cv. TO1000</strain>
    </source>
</reference>
<feature type="region of interest" description="Disordered" evidence="1">
    <location>
        <begin position="588"/>
        <end position="612"/>
    </location>
</feature>
<evidence type="ECO:0000256" key="1">
    <source>
        <dbReference type="SAM" id="MobiDB-lite"/>
    </source>
</evidence>
<sequence length="612" mass="70634">MGEKEKNQYSLWNSEETKVLIELLVEGIQRGWRDSNGIMNKATVEHKILSVLNERLGCQKTHKHYQSRIKFLKGQYQCYVDLLNNSSCFGWDPIMKRFVASNEVWNDYLKGHPNHKFLRYDSSEQFDDLKIIFDCATANGSSSIGLGDTTDARVFTVGDSQAQENLNFEDISDDVYVQQPSPENVVKRRVEKLVSRKRSRTDASSSSVEINTDQSDAMVMMTSKILTFIQQREERQQKEVEKREAEKKKNSVWDAMKEVPNLDDRIKFKAVTLIYSLGMKDVFTDMCFIMESPFEKEEQTYDEIKANQMEEDESDLDILLVLLNNIATAYVRSENRIQRPVRRPITNIGYDYIQNALKEGPEHFRSLYRMYPSSFEKFCDLIRMKTCLRDTRNICIEEMVGTFLLVVGQGSKYGYTKDTFKRSKFTISENFHKVLRALNTLAPDLMVKPGVTTSAKISESTRFYPYFKGHPNHKFLRYDSSEQFDDLKIIFDCATANGSSSIGLGDTTDARVFTVGDSQAQENLNFEDISDDVYVQQPSPENVVKRRVEKLVSRKRSRTDASSSSVEINTDQSDAMVMMTSKILTFIQQREERQQKEAEKREAEAEKKKNSV</sequence>
<feature type="domain" description="At2g29880-like C-terminal" evidence="3">
    <location>
        <begin position="252"/>
        <end position="286"/>
    </location>
</feature>
<dbReference type="PANTHER" id="PTHR47864">
    <property type="entry name" value="TRANSMEMBRANE PROTEIN"/>
    <property type="match status" value="1"/>
</dbReference>
<keyword evidence="6" id="KW-1185">Reference proteome</keyword>
<dbReference type="InterPro" id="IPR024752">
    <property type="entry name" value="Myb/SANT-like_dom"/>
</dbReference>